<sequence length="421" mass="46932">MVRILSFGTSLTDRWHMRALHEKNLRTFLADVICWNLRGSIGFQLFRLVLLGCMGMGVYAYSFQARYGLSVTGMNDIVSWGFYISNFTFLVGVAAAAVMLILPAYVFHDPDFHRVVIIGEGVAVGALVMCLSFILVDLGGPLQAWHLIPVIGIFNFPSSILAWDVVVLNGYLLLNALVPAYILYSHYRGRPADERKYRPFVFLSIFWAFSIHMVTAFLYQGLPARPFWNNPLMGPRFLASAFAAGPALITLILAIIHSATTYSIDRSVFSKLRLIIVISAIINLIMLFSEVFKEFYFPTHHSSSAMYLFFGMDGHNSLVPWIWTSVGVNVLATLVLAFNPGKSNPKVLLPACLFLFVAIWMEKGIGLIVPGLIPSPLGEVVDYLPTWVELSVTLGIFALGITIVTWLIRAALIIEQEYVGY</sequence>
<dbReference type="AlphaFoldDB" id="A0A1M7YCT5"/>
<keyword evidence="9" id="KW-1185">Reference proteome</keyword>
<comment type="similarity">
    <text evidence="2">Belongs to the NrfD family.</text>
</comment>
<gene>
    <name evidence="8" type="ORF">SAMN02745220_03441</name>
</gene>
<feature type="transmembrane region" description="Helical" evidence="7">
    <location>
        <begin position="160"/>
        <end position="184"/>
    </location>
</feature>
<evidence type="ECO:0000256" key="5">
    <source>
        <dbReference type="ARBA" id="ARBA00022989"/>
    </source>
</evidence>
<comment type="subcellular location">
    <subcellularLocation>
        <location evidence="1">Cell membrane</location>
        <topology evidence="1">Multi-pass membrane protein</topology>
    </subcellularLocation>
</comment>
<feature type="transmembrane region" description="Helical" evidence="7">
    <location>
        <begin position="115"/>
        <end position="140"/>
    </location>
</feature>
<feature type="transmembrane region" description="Helical" evidence="7">
    <location>
        <begin position="200"/>
        <end position="219"/>
    </location>
</feature>
<evidence type="ECO:0000256" key="3">
    <source>
        <dbReference type="ARBA" id="ARBA00022475"/>
    </source>
</evidence>
<name>A0A1M7YCT5_9BACT</name>
<dbReference type="NCBIfam" id="NF045798">
    <property type="entry name" value="DsrP"/>
    <property type="match status" value="1"/>
</dbReference>
<feature type="transmembrane region" description="Helical" evidence="7">
    <location>
        <begin position="272"/>
        <end position="292"/>
    </location>
</feature>
<feature type="transmembrane region" description="Helical" evidence="7">
    <location>
        <begin position="347"/>
        <end position="373"/>
    </location>
</feature>
<feature type="transmembrane region" description="Helical" evidence="7">
    <location>
        <begin position="239"/>
        <end position="260"/>
    </location>
</feature>
<dbReference type="EMBL" id="FRFE01000018">
    <property type="protein sequence ID" value="SHO50435.1"/>
    <property type="molecule type" value="Genomic_DNA"/>
</dbReference>
<evidence type="ECO:0000256" key="1">
    <source>
        <dbReference type="ARBA" id="ARBA00004651"/>
    </source>
</evidence>
<keyword evidence="3" id="KW-1003">Cell membrane</keyword>
<dbReference type="Pfam" id="PF03916">
    <property type="entry name" value="NrfD"/>
    <property type="match status" value="1"/>
</dbReference>
<reference evidence="8 9" key="1">
    <citation type="submission" date="2016-12" db="EMBL/GenBank/DDBJ databases">
        <authorList>
            <person name="Song W.-J."/>
            <person name="Kurnit D.M."/>
        </authorList>
    </citation>
    <scope>NUCLEOTIDE SEQUENCE [LARGE SCALE GENOMIC DNA]</scope>
    <source>
        <strain evidence="8 9">DSM 18488</strain>
    </source>
</reference>
<dbReference type="PANTHER" id="PTHR43044">
    <property type="match status" value="1"/>
</dbReference>
<feature type="transmembrane region" description="Helical" evidence="7">
    <location>
        <begin position="393"/>
        <end position="414"/>
    </location>
</feature>
<dbReference type="InterPro" id="IPR054823">
    <property type="entry name" value="DsrP-like"/>
</dbReference>
<evidence type="ECO:0000313" key="9">
    <source>
        <dbReference type="Proteomes" id="UP000184603"/>
    </source>
</evidence>
<dbReference type="STRING" id="1121416.SAMN02745220_03441"/>
<accession>A0A1M7YCT5</accession>
<protein>
    <submittedName>
        <fullName evidence="8">Prokaryotic molybdopterin-containing oxidoreductase family, membrane subunit</fullName>
    </submittedName>
</protein>
<organism evidence="8 9">
    <name type="scientific">Desulfopila aestuarii DSM 18488</name>
    <dbReference type="NCBI Taxonomy" id="1121416"/>
    <lineage>
        <taxon>Bacteria</taxon>
        <taxon>Pseudomonadati</taxon>
        <taxon>Thermodesulfobacteriota</taxon>
        <taxon>Desulfobulbia</taxon>
        <taxon>Desulfobulbales</taxon>
        <taxon>Desulfocapsaceae</taxon>
        <taxon>Desulfopila</taxon>
    </lineage>
</organism>
<keyword evidence="6 7" id="KW-0472">Membrane</keyword>
<feature type="transmembrane region" description="Helical" evidence="7">
    <location>
        <begin position="318"/>
        <end position="338"/>
    </location>
</feature>
<evidence type="ECO:0000256" key="6">
    <source>
        <dbReference type="ARBA" id="ARBA00023136"/>
    </source>
</evidence>
<dbReference type="Gene3D" id="1.20.1630.10">
    <property type="entry name" value="Formate dehydrogenase/DMSO reductase domain"/>
    <property type="match status" value="1"/>
</dbReference>
<evidence type="ECO:0000256" key="7">
    <source>
        <dbReference type="SAM" id="Phobius"/>
    </source>
</evidence>
<keyword evidence="4 7" id="KW-0812">Transmembrane</keyword>
<dbReference type="PANTHER" id="PTHR43044:SF2">
    <property type="entry name" value="POLYSULPHIDE REDUCTASE NRFD"/>
    <property type="match status" value="1"/>
</dbReference>
<dbReference type="Proteomes" id="UP000184603">
    <property type="component" value="Unassembled WGS sequence"/>
</dbReference>
<evidence type="ECO:0000313" key="8">
    <source>
        <dbReference type="EMBL" id="SHO50435.1"/>
    </source>
</evidence>
<dbReference type="GO" id="GO:0005886">
    <property type="term" value="C:plasma membrane"/>
    <property type="evidence" value="ECO:0007669"/>
    <property type="project" value="UniProtKB-SubCell"/>
</dbReference>
<evidence type="ECO:0000256" key="4">
    <source>
        <dbReference type="ARBA" id="ARBA00022692"/>
    </source>
</evidence>
<keyword evidence="5 7" id="KW-1133">Transmembrane helix</keyword>
<evidence type="ECO:0000256" key="2">
    <source>
        <dbReference type="ARBA" id="ARBA00008929"/>
    </source>
</evidence>
<proteinExistence type="inferred from homology"/>
<dbReference type="InterPro" id="IPR005614">
    <property type="entry name" value="NrfD-like"/>
</dbReference>
<feature type="transmembrane region" description="Helical" evidence="7">
    <location>
        <begin position="83"/>
        <end position="108"/>
    </location>
</feature>
<feature type="transmembrane region" description="Helical" evidence="7">
    <location>
        <begin position="45"/>
        <end position="63"/>
    </location>
</feature>